<evidence type="ECO:0000256" key="1">
    <source>
        <dbReference type="SAM" id="MobiDB-lite"/>
    </source>
</evidence>
<feature type="compositionally biased region" description="Basic and acidic residues" evidence="1">
    <location>
        <begin position="358"/>
        <end position="379"/>
    </location>
</feature>
<gene>
    <name evidence="2" type="ORF">MA47_04760</name>
</gene>
<feature type="compositionally biased region" description="Pro residues" evidence="1">
    <location>
        <begin position="329"/>
        <end position="352"/>
    </location>
</feature>
<feature type="compositionally biased region" description="Basic and acidic residues" evidence="1">
    <location>
        <begin position="519"/>
        <end position="533"/>
    </location>
</feature>
<feature type="compositionally biased region" description="Basic and acidic residues" evidence="1">
    <location>
        <begin position="427"/>
        <end position="440"/>
    </location>
</feature>
<protein>
    <submittedName>
        <fullName evidence="2">Uncharacterized protein</fullName>
    </submittedName>
</protein>
<dbReference type="RefSeq" id="WP_035113670.1">
    <property type="nucleotide sequence ID" value="NZ_CP047046.1"/>
</dbReference>
<accession>A0A0A2DLZ2</accession>
<name>A0A0A2DLZ2_9CORY</name>
<evidence type="ECO:0000313" key="3">
    <source>
        <dbReference type="Proteomes" id="UP000030145"/>
    </source>
</evidence>
<dbReference type="Proteomes" id="UP000030145">
    <property type="component" value="Unassembled WGS sequence"/>
</dbReference>
<organism evidence="2 3">
    <name type="scientific">Corynebacterium auriscanis</name>
    <dbReference type="NCBI Taxonomy" id="99807"/>
    <lineage>
        <taxon>Bacteria</taxon>
        <taxon>Bacillati</taxon>
        <taxon>Actinomycetota</taxon>
        <taxon>Actinomycetes</taxon>
        <taxon>Mycobacteriales</taxon>
        <taxon>Corynebacteriaceae</taxon>
        <taxon>Corynebacterium</taxon>
    </lineage>
</organism>
<dbReference type="EMBL" id="JRVJ01000004">
    <property type="protein sequence ID" value="KGM18914.1"/>
    <property type="molecule type" value="Genomic_DNA"/>
</dbReference>
<feature type="region of interest" description="Disordered" evidence="1">
    <location>
        <begin position="325"/>
        <end position="563"/>
    </location>
</feature>
<reference evidence="2 3" key="1">
    <citation type="submission" date="2014-10" db="EMBL/GenBank/DDBJ databases">
        <title>Whole Genome sequence of Corynebacterium auriscanis strain CIP 106629.</title>
        <authorList>
            <person name="Hassan S.S."/>
            <person name="Jamal S.B."/>
            <person name="Tiwari S."/>
            <person name="Oliveira L.D.C."/>
            <person name="Souza F."/>
            <person name="Mariano D.C."/>
            <person name="Almeida S."/>
            <person name="Dorella F."/>
            <person name="Pereira F."/>
            <person name="Carvalho A."/>
            <person name="Leal C.A."/>
            <person name="Soares S.D.C."/>
            <person name="Figueiredo H.C."/>
            <person name="Silva A."/>
            <person name="Azevedo V.A."/>
        </authorList>
    </citation>
    <scope>NUCLEOTIDE SEQUENCE [LARGE SCALE GENOMIC DNA]</scope>
    <source>
        <strain evidence="2 3">CIP 106629</strain>
    </source>
</reference>
<proteinExistence type="predicted"/>
<feature type="compositionally biased region" description="Basic and acidic residues" evidence="1">
    <location>
        <begin position="196"/>
        <end position="208"/>
    </location>
</feature>
<feature type="region of interest" description="Disordered" evidence="1">
    <location>
        <begin position="188"/>
        <end position="269"/>
    </location>
</feature>
<comment type="caution">
    <text evidence="2">The sequence shown here is derived from an EMBL/GenBank/DDBJ whole genome shotgun (WGS) entry which is preliminary data.</text>
</comment>
<feature type="compositionally biased region" description="Basic and acidic residues" evidence="1">
    <location>
        <begin position="407"/>
        <end position="419"/>
    </location>
</feature>
<dbReference type="GeneID" id="300553576"/>
<dbReference type="AlphaFoldDB" id="A0A0A2DLZ2"/>
<evidence type="ECO:0000313" key="2">
    <source>
        <dbReference type="EMBL" id="KGM18914.1"/>
    </source>
</evidence>
<sequence length="600" mass="61842">MAVNTLGSLGAPVAATVPAVRMSDGLDTVAIRRGLGLGSSQGLGGRKVGKGGTLSTLFGILDGIGAVSSIAAFLQGIGDGKPQESIDAGGQEQHRHEEDVEASKRCAGQALDVIDQAHEKCAGAAESVVDKVLLFLKSGLVFGGSPQFAAFLQVILRAAASFVDTLVRGRNLTVDGCLKTLCQDMEKPALPGNSDKPLHQGGESDEHIPGAGSKGSDKAGECQHTTPLTKTKDSLCEPPPVKPAGTYNPPVQTPQPVEPSCPEKEHSRVTVHTAGGIQTAVQPPAIPPHQVPNILCDHSGAGSAQWHGFFRLLVDLLCPSTDGPGVHAPHPPTEPSGVTQPPPDKVAPPCPPDGAESECDRVQPEPAGHKDECPEDKPKPPVTPEPAGHKDECPEDKPKPPVTPEPAGHKEECPEDKPKPPVTPEPAGHKDDCPTEKPSSEKPSAPPINDKAPSDGYHGFDKTQHPSYPGSTGEASAGSGHPGGVVVDNPSADKSPFPVAPAPKPDPGLGFENAPGSEHTPESKSEPAHKPDPAPEQTQKTEPAPKSVNPPAPSTPESWSPDIWVSAGVSAEVQAAGSDISLELAGAAAFGVDIERSGAW</sequence>
<feature type="compositionally biased region" description="Basic and acidic residues" evidence="1">
    <location>
        <begin position="387"/>
        <end position="399"/>
    </location>
</feature>
<feature type="compositionally biased region" description="Polar residues" evidence="1">
    <location>
        <begin position="465"/>
        <end position="474"/>
    </location>
</feature>
<keyword evidence="3" id="KW-1185">Reference proteome</keyword>